<keyword evidence="3" id="KW-1185">Reference proteome</keyword>
<evidence type="ECO:0000256" key="1">
    <source>
        <dbReference type="SAM" id="MobiDB-lite"/>
    </source>
</evidence>
<name>A0A7I4D525_PHYPA</name>
<feature type="compositionally biased region" description="Basic residues" evidence="1">
    <location>
        <begin position="234"/>
        <end position="253"/>
    </location>
</feature>
<evidence type="ECO:0000313" key="3">
    <source>
        <dbReference type="Proteomes" id="UP000006727"/>
    </source>
</evidence>
<dbReference type="Gramene" id="Pp3c2_13450V3.2">
    <property type="protein sequence ID" value="Pp3c2_13450V3.2"/>
    <property type="gene ID" value="Pp3c2_13450"/>
</dbReference>
<feature type="region of interest" description="Disordered" evidence="1">
    <location>
        <begin position="69"/>
        <end position="172"/>
    </location>
</feature>
<dbReference type="PANTHER" id="PTHR34952">
    <property type="entry name" value="OS05G0113500 PROTEIN"/>
    <property type="match status" value="1"/>
</dbReference>
<reference evidence="2 3" key="2">
    <citation type="journal article" date="2018" name="Plant J.">
        <title>The Physcomitrella patens chromosome-scale assembly reveals moss genome structure and evolution.</title>
        <authorList>
            <person name="Lang D."/>
            <person name="Ullrich K.K."/>
            <person name="Murat F."/>
            <person name="Fuchs J."/>
            <person name="Jenkins J."/>
            <person name="Haas F.B."/>
            <person name="Piednoel M."/>
            <person name="Gundlach H."/>
            <person name="Van Bel M."/>
            <person name="Meyberg R."/>
            <person name="Vives C."/>
            <person name="Morata J."/>
            <person name="Symeonidi A."/>
            <person name="Hiss M."/>
            <person name="Muchero W."/>
            <person name="Kamisugi Y."/>
            <person name="Saleh O."/>
            <person name="Blanc G."/>
            <person name="Decker E.L."/>
            <person name="van Gessel N."/>
            <person name="Grimwood J."/>
            <person name="Hayes R.D."/>
            <person name="Graham S.W."/>
            <person name="Gunter L.E."/>
            <person name="McDaniel S.F."/>
            <person name="Hoernstein S.N.W."/>
            <person name="Larsson A."/>
            <person name="Li F.W."/>
            <person name="Perroud P.F."/>
            <person name="Phillips J."/>
            <person name="Ranjan P."/>
            <person name="Rokshar D.S."/>
            <person name="Rothfels C.J."/>
            <person name="Schneider L."/>
            <person name="Shu S."/>
            <person name="Stevenson D.W."/>
            <person name="Thummler F."/>
            <person name="Tillich M."/>
            <person name="Villarreal Aguilar J.C."/>
            <person name="Widiez T."/>
            <person name="Wong G.K."/>
            <person name="Wymore A."/>
            <person name="Zhang Y."/>
            <person name="Zimmer A.D."/>
            <person name="Quatrano R.S."/>
            <person name="Mayer K.F.X."/>
            <person name="Goodstein D."/>
            <person name="Casacuberta J.M."/>
            <person name="Vandepoele K."/>
            <person name="Reski R."/>
            <person name="Cuming A.C."/>
            <person name="Tuskan G.A."/>
            <person name="Maumus F."/>
            <person name="Salse J."/>
            <person name="Schmutz J."/>
            <person name="Rensing S.A."/>
        </authorList>
    </citation>
    <scope>NUCLEOTIDE SEQUENCE [LARGE SCALE GENOMIC DNA]</scope>
    <source>
        <strain evidence="2 3">cv. Gransden 2004</strain>
    </source>
</reference>
<reference evidence="2 3" key="1">
    <citation type="journal article" date="2008" name="Science">
        <title>The Physcomitrella genome reveals evolutionary insights into the conquest of land by plants.</title>
        <authorList>
            <person name="Rensing S."/>
            <person name="Lang D."/>
            <person name="Zimmer A."/>
            <person name="Terry A."/>
            <person name="Salamov A."/>
            <person name="Shapiro H."/>
            <person name="Nishiyama T."/>
            <person name="Perroud P.-F."/>
            <person name="Lindquist E."/>
            <person name="Kamisugi Y."/>
            <person name="Tanahashi T."/>
            <person name="Sakakibara K."/>
            <person name="Fujita T."/>
            <person name="Oishi K."/>
            <person name="Shin-I T."/>
            <person name="Kuroki Y."/>
            <person name="Toyoda A."/>
            <person name="Suzuki Y."/>
            <person name="Hashimoto A."/>
            <person name="Yamaguchi K."/>
            <person name="Sugano A."/>
            <person name="Kohara Y."/>
            <person name="Fujiyama A."/>
            <person name="Anterola A."/>
            <person name="Aoki S."/>
            <person name="Ashton N."/>
            <person name="Barbazuk W.B."/>
            <person name="Barker E."/>
            <person name="Bennetzen J."/>
            <person name="Bezanilla M."/>
            <person name="Blankenship R."/>
            <person name="Cho S.H."/>
            <person name="Dutcher S."/>
            <person name="Estelle M."/>
            <person name="Fawcett J.A."/>
            <person name="Gundlach H."/>
            <person name="Hanada K."/>
            <person name="Heyl A."/>
            <person name="Hicks K.A."/>
            <person name="Hugh J."/>
            <person name="Lohr M."/>
            <person name="Mayer K."/>
            <person name="Melkozernov A."/>
            <person name="Murata T."/>
            <person name="Nelson D."/>
            <person name="Pils B."/>
            <person name="Prigge M."/>
            <person name="Reiss B."/>
            <person name="Renner T."/>
            <person name="Rombauts S."/>
            <person name="Rushton P."/>
            <person name="Sanderfoot A."/>
            <person name="Schween G."/>
            <person name="Shiu S.-H."/>
            <person name="Stueber K."/>
            <person name="Theodoulou F.L."/>
            <person name="Tu H."/>
            <person name="Van de Peer Y."/>
            <person name="Verrier P.J."/>
            <person name="Waters E."/>
            <person name="Wood A."/>
            <person name="Yang L."/>
            <person name="Cove D."/>
            <person name="Cuming A."/>
            <person name="Hasebe M."/>
            <person name="Lucas S."/>
            <person name="Mishler D.B."/>
            <person name="Reski R."/>
            <person name="Grigoriev I."/>
            <person name="Quatrano R.S."/>
            <person name="Boore J.L."/>
        </authorList>
    </citation>
    <scope>NUCLEOTIDE SEQUENCE [LARGE SCALE GENOMIC DNA]</scope>
    <source>
        <strain evidence="2 3">cv. Gransden 2004</strain>
    </source>
</reference>
<dbReference type="Proteomes" id="UP000006727">
    <property type="component" value="Chromosome 2"/>
</dbReference>
<protein>
    <submittedName>
        <fullName evidence="2">Uncharacterized protein</fullName>
    </submittedName>
</protein>
<dbReference type="AlphaFoldDB" id="A0A7I4D525"/>
<dbReference type="EMBL" id="ABEU02000002">
    <property type="status" value="NOT_ANNOTATED_CDS"/>
    <property type="molecule type" value="Genomic_DNA"/>
</dbReference>
<sequence>MSINDISTYLEGGESCGGVRQEDASNLLWCDHCSIALCFDCDTNLHNSKNLNHGHLRVLLPASQTESVRKCEHGSGGSGNVRLDLINKPLLTKSKSKSKSRSSSSKNKRERSSSTTSKLESGRRSHSSRNDLPEDSCSNKISDVGYASVKESQKPDLSSHEPLPCYKKTPSSSLKLLRSALRGGYEEAGLGSRPKLHVTWHPDVTDPICSIVSHTVGHKRVPAFLSRRSQQKQMRQKSKASSKSQARGRKQGTKLKNSEPVYTRSDLSCDSMRNSCTEDEMNEILSTSAYEESTNLEWSNCTYCTEGQSLFDCVNIPEGWNGGLEPESVLLDSDKHEEIPSNETVHEQCMAKVVDRKATTDGCFSERLPEDYCHLLATMLHAASSLGQVSLQPIE</sequence>
<accession>A0A7I4D525</accession>
<organism evidence="2 3">
    <name type="scientific">Physcomitrium patens</name>
    <name type="common">Spreading-leaved earth moss</name>
    <name type="synonym">Physcomitrella patens</name>
    <dbReference type="NCBI Taxonomy" id="3218"/>
    <lineage>
        <taxon>Eukaryota</taxon>
        <taxon>Viridiplantae</taxon>
        <taxon>Streptophyta</taxon>
        <taxon>Embryophyta</taxon>
        <taxon>Bryophyta</taxon>
        <taxon>Bryophytina</taxon>
        <taxon>Bryopsida</taxon>
        <taxon>Funariidae</taxon>
        <taxon>Funariales</taxon>
        <taxon>Funariaceae</taxon>
        <taxon>Physcomitrium</taxon>
    </lineage>
</organism>
<feature type="compositionally biased region" description="Basic and acidic residues" evidence="1">
    <location>
        <begin position="120"/>
        <end position="132"/>
    </location>
</feature>
<dbReference type="EnsemblPlants" id="Pp3c2_13450V3.2">
    <property type="protein sequence ID" value="Pp3c2_13450V3.2"/>
    <property type="gene ID" value="Pp3c2_13450"/>
</dbReference>
<evidence type="ECO:0000313" key="2">
    <source>
        <dbReference type="EnsemblPlants" id="Pp3c2_13450V3.2"/>
    </source>
</evidence>
<gene>
    <name evidence="2" type="primary">LOC112279020</name>
</gene>
<dbReference type="PANTHER" id="PTHR34952:SF2">
    <property type="entry name" value="OS05G0113500 PROTEIN"/>
    <property type="match status" value="1"/>
</dbReference>
<proteinExistence type="predicted"/>
<feature type="region of interest" description="Disordered" evidence="1">
    <location>
        <begin position="221"/>
        <end position="266"/>
    </location>
</feature>
<reference evidence="2" key="3">
    <citation type="submission" date="2020-12" db="UniProtKB">
        <authorList>
            <consortium name="EnsemblPlants"/>
        </authorList>
    </citation>
    <scope>IDENTIFICATION</scope>
</reference>